<protein>
    <submittedName>
        <fullName evidence="1">Uncharacterized protein</fullName>
    </submittedName>
</protein>
<reference evidence="1" key="1">
    <citation type="journal article" date="2020" name="New Phytol.">
        <title>Comparative genomics reveals dynamic genome evolution in host specialist ectomycorrhizal fungi.</title>
        <authorList>
            <person name="Lofgren L.A."/>
            <person name="Nguyen N.H."/>
            <person name="Vilgalys R."/>
            <person name="Ruytinx J."/>
            <person name="Liao H.L."/>
            <person name="Branco S."/>
            <person name="Kuo A."/>
            <person name="LaButti K."/>
            <person name="Lipzen A."/>
            <person name="Andreopoulos W."/>
            <person name="Pangilinan J."/>
            <person name="Riley R."/>
            <person name="Hundley H."/>
            <person name="Na H."/>
            <person name="Barry K."/>
            <person name="Grigoriev I.V."/>
            <person name="Stajich J.E."/>
            <person name="Kennedy P.G."/>
        </authorList>
    </citation>
    <scope>NUCLEOTIDE SEQUENCE</scope>
    <source>
        <strain evidence="1">S12</strain>
    </source>
</reference>
<dbReference type="EMBL" id="JABBWE010000001">
    <property type="protein sequence ID" value="KAG1810438.1"/>
    <property type="molecule type" value="Genomic_DNA"/>
</dbReference>
<dbReference type="GeneID" id="64604651"/>
<name>A0A9P7JA05_9AGAM</name>
<comment type="caution">
    <text evidence="1">The sequence shown here is derived from an EMBL/GenBank/DDBJ whole genome shotgun (WGS) entry which is preliminary data.</text>
</comment>
<gene>
    <name evidence="1" type="ORF">HD556DRAFT_53269</name>
</gene>
<dbReference type="AlphaFoldDB" id="A0A9P7JA05"/>
<sequence length="159" mass="17916">MTGRFKRITRGLRGQRGCLCVVQRSTALCCNASPIVFRAELFCSSASRTGRPCQNDVLPAWQMVEYVVFIVLEIPSSSPPIVEYEYEFPSLAGFDRVTRAPSHCDLYVKDPSTLTRLPVVRTRYFRDTFVSANSLESGRSTAVESIGRQAQRTRKPFEP</sequence>
<dbReference type="RefSeq" id="XP_041168103.1">
    <property type="nucleotide sequence ID" value="XM_041310887.1"/>
</dbReference>
<accession>A0A9P7JA05</accession>
<evidence type="ECO:0000313" key="1">
    <source>
        <dbReference type="EMBL" id="KAG1810438.1"/>
    </source>
</evidence>
<keyword evidence="2" id="KW-1185">Reference proteome</keyword>
<organism evidence="1 2">
    <name type="scientific">Suillus plorans</name>
    <dbReference type="NCBI Taxonomy" id="116603"/>
    <lineage>
        <taxon>Eukaryota</taxon>
        <taxon>Fungi</taxon>
        <taxon>Dikarya</taxon>
        <taxon>Basidiomycota</taxon>
        <taxon>Agaricomycotina</taxon>
        <taxon>Agaricomycetes</taxon>
        <taxon>Agaricomycetidae</taxon>
        <taxon>Boletales</taxon>
        <taxon>Suillineae</taxon>
        <taxon>Suillaceae</taxon>
        <taxon>Suillus</taxon>
    </lineage>
</organism>
<evidence type="ECO:0000313" key="2">
    <source>
        <dbReference type="Proteomes" id="UP000719766"/>
    </source>
</evidence>
<dbReference type="Proteomes" id="UP000719766">
    <property type="component" value="Unassembled WGS sequence"/>
</dbReference>
<proteinExistence type="predicted"/>